<keyword evidence="2" id="KW-0812">Transmembrane</keyword>
<evidence type="ECO:0000313" key="4">
    <source>
        <dbReference type="Proteomes" id="UP000664534"/>
    </source>
</evidence>
<evidence type="ECO:0000256" key="2">
    <source>
        <dbReference type="SAM" id="Phobius"/>
    </source>
</evidence>
<keyword evidence="4" id="KW-1185">Reference proteome</keyword>
<comment type="caution">
    <text evidence="3">The sequence shown here is derived from an EMBL/GenBank/DDBJ whole genome shotgun (WGS) entry which is preliminary data.</text>
</comment>
<dbReference type="OrthoDB" id="5406287at2759"/>
<feature type="transmembrane region" description="Helical" evidence="2">
    <location>
        <begin position="12"/>
        <end position="39"/>
    </location>
</feature>
<keyword evidence="2" id="KW-1133">Transmembrane helix</keyword>
<dbReference type="AlphaFoldDB" id="A0A8H3EUI6"/>
<sequence length="290" mass="30833">MGPLQPRTTSVSITTFIATTVVLFLWLLATVAVALHLFFRQRIRAQRAQRSSSFNRSASYGHTAPPFPPNGPTALPSYPQRAQAPPNPSIGPSSLSSTTRHSDLHPVHTTSRNIDPVPPWAPSRIEPSGRITTVSPIKKPTPAASFTNEATHRPLPTHNPAQAALLARLQAMPLASDTTELSSDTIYPEREVVNAGYLAMLTQRGVPLRDHALLGSDDSTDAGGGTYTALSYAVRAGGMGPSVGAVEPGRNGGRFAANGGRGRAITLGQEGAEEDVERVVPLQVRKMRSV</sequence>
<name>A0A8H3EUI6_9LECA</name>
<accession>A0A8H3EUI6</accession>
<gene>
    <name evidence="3" type="ORF">IMSHALPRED_007625</name>
</gene>
<protein>
    <submittedName>
        <fullName evidence="3">Uncharacterized protein</fullName>
    </submittedName>
</protein>
<reference evidence="3" key="1">
    <citation type="submission" date="2021-03" db="EMBL/GenBank/DDBJ databases">
        <authorList>
            <person name="Tagirdzhanova G."/>
        </authorList>
    </citation>
    <scope>NUCLEOTIDE SEQUENCE</scope>
</reference>
<dbReference type="Proteomes" id="UP000664534">
    <property type="component" value="Unassembled WGS sequence"/>
</dbReference>
<feature type="compositionally biased region" description="Polar residues" evidence="1">
    <location>
        <begin position="90"/>
        <end position="99"/>
    </location>
</feature>
<evidence type="ECO:0000256" key="1">
    <source>
        <dbReference type="SAM" id="MobiDB-lite"/>
    </source>
</evidence>
<organism evidence="3 4">
    <name type="scientific">Imshaugia aleurites</name>
    <dbReference type="NCBI Taxonomy" id="172621"/>
    <lineage>
        <taxon>Eukaryota</taxon>
        <taxon>Fungi</taxon>
        <taxon>Dikarya</taxon>
        <taxon>Ascomycota</taxon>
        <taxon>Pezizomycotina</taxon>
        <taxon>Lecanoromycetes</taxon>
        <taxon>OSLEUM clade</taxon>
        <taxon>Lecanoromycetidae</taxon>
        <taxon>Lecanorales</taxon>
        <taxon>Lecanorineae</taxon>
        <taxon>Parmeliaceae</taxon>
        <taxon>Imshaugia</taxon>
    </lineage>
</organism>
<proteinExistence type="predicted"/>
<dbReference type="EMBL" id="CAJPDT010000005">
    <property type="protein sequence ID" value="CAF9909141.1"/>
    <property type="molecule type" value="Genomic_DNA"/>
</dbReference>
<feature type="region of interest" description="Disordered" evidence="1">
    <location>
        <begin position="51"/>
        <end position="140"/>
    </location>
</feature>
<keyword evidence="2" id="KW-0472">Membrane</keyword>
<evidence type="ECO:0000313" key="3">
    <source>
        <dbReference type="EMBL" id="CAF9909141.1"/>
    </source>
</evidence>